<organism evidence="1 2">
    <name type="scientific">Eumeta variegata</name>
    <name type="common">Bagworm moth</name>
    <name type="synonym">Eumeta japonica</name>
    <dbReference type="NCBI Taxonomy" id="151549"/>
    <lineage>
        <taxon>Eukaryota</taxon>
        <taxon>Metazoa</taxon>
        <taxon>Ecdysozoa</taxon>
        <taxon>Arthropoda</taxon>
        <taxon>Hexapoda</taxon>
        <taxon>Insecta</taxon>
        <taxon>Pterygota</taxon>
        <taxon>Neoptera</taxon>
        <taxon>Endopterygota</taxon>
        <taxon>Lepidoptera</taxon>
        <taxon>Glossata</taxon>
        <taxon>Ditrysia</taxon>
        <taxon>Tineoidea</taxon>
        <taxon>Psychidae</taxon>
        <taxon>Oiketicinae</taxon>
        <taxon>Eumeta</taxon>
    </lineage>
</organism>
<dbReference type="SUPFAM" id="SSF56219">
    <property type="entry name" value="DNase I-like"/>
    <property type="match status" value="1"/>
</dbReference>
<dbReference type="InterPro" id="IPR036691">
    <property type="entry name" value="Endo/exonu/phosph_ase_sf"/>
</dbReference>
<proteinExistence type="predicted"/>
<sequence>MTILRTVKSSEISNSPSRACSNVEEKLMVLVRYHHLMGKLSPYKCLHPGVAASLPQLKKCMSENSIDIALVQEHILNRIRPKACSIAAMSNLNGRTYSSKGVLLCTTDAPYIAAINIPPLTNMEAMGCRLAMTGHEYTRHSLGLSPVSKAVAPARPKSPLCLGDAVILFGDFNCKNIRWGCLSNNYNGIKLDELEDRLDFGIIAPSTSTCFSHVVT</sequence>
<evidence type="ECO:0000313" key="1">
    <source>
        <dbReference type="EMBL" id="GBP56439.1"/>
    </source>
</evidence>
<dbReference type="EMBL" id="BGZK01000692">
    <property type="protein sequence ID" value="GBP56439.1"/>
    <property type="molecule type" value="Genomic_DNA"/>
</dbReference>
<evidence type="ECO:0008006" key="3">
    <source>
        <dbReference type="Google" id="ProtNLM"/>
    </source>
</evidence>
<name>A0A4C1X245_EUMVA</name>
<comment type="caution">
    <text evidence="1">The sequence shown here is derived from an EMBL/GenBank/DDBJ whole genome shotgun (WGS) entry which is preliminary data.</text>
</comment>
<keyword evidence="2" id="KW-1185">Reference proteome</keyword>
<dbReference type="AlphaFoldDB" id="A0A4C1X245"/>
<dbReference type="OrthoDB" id="7487383at2759"/>
<dbReference type="Gene3D" id="3.60.10.10">
    <property type="entry name" value="Endonuclease/exonuclease/phosphatase"/>
    <property type="match status" value="1"/>
</dbReference>
<reference evidence="1 2" key="1">
    <citation type="journal article" date="2019" name="Commun. Biol.">
        <title>The bagworm genome reveals a unique fibroin gene that provides high tensile strength.</title>
        <authorList>
            <person name="Kono N."/>
            <person name="Nakamura H."/>
            <person name="Ohtoshi R."/>
            <person name="Tomita M."/>
            <person name="Numata K."/>
            <person name="Arakawa K."/>
        </authorList>
    </citation>
    <scope>NUCLEOTIDE SEQUENCE [LARGE SCALE GENOMIC DNA]</scope>
</reference>
<dbReference type="Proteomes" id="UP000299102">
    <property type="component" value="Unassembled WGS sequence"/>
</dbReference>
<accession>A0A4C1X245</accession>
<evidence type="ECO:0000313" key="2">
    <source>
        <dbReference type="Proteomes" id="UP000299102"/>
    </source>
</evidence>
<gene>
    <name evidence="1" type="ORF">EVAR_90110_1</name>
</gene>
<protein>
    <recommendedName>
        <fullName evidence="3">RNA-directed DNA polymerase from mobile element jockey</fullName>
    </recommendedName>
</protein>